<dbReference type="PANTHER" id="PTHR12220">
    <property type="entry name" value="50S/60S RIBOSOMAL PROTEIN L16"/>
    <property type="match status" value="1"/>
</dbReference>
<dbReference type="Gene3D" id="3.90.1170.10">
    <property type="entry name" value="Ribosomal protein L10e/L16"/>
    <property type="match status" value="1"/>
</dbReference>
<dbReference type="GO" id="GO:0006412">
    <property type="term" value="P:translation"/>
    <property type="evidence" value="ECO:0007669"/>
    <property type="project" value="InterPro"/>
</dbReference>
<organism evidence="5">
    <name type="scientific">Teleaulax amphioxeia</name>
    <dbReference type="NCBI Taxonomy" id="77931"/>
    <lineage>
        <taxon>Eukaryota</taxon>
        <taxon>Cryptophyceae</taxon>
        <taxon>Pyrenomonadales</taxon>
        <taxon>Geminigeraceae</taxon>
        <taxon>Teleaulax</taxon>
    </lineage>
</organism>
<dbReference type="InterPro" id="IPR047873">
    <property type="entry name" value="Ribosomal_uL16"/>
</dbReference>
<dbReference type="InterPro" id="IPR036920">
    <property type="entry name" value="Ribosomal_uL16_sf"/>
</dbReference>
<protein>
    <submittedName>
        <fullName evidence="5">Ribosomal protein L16</fullName>
    </submittedName>
</protein>
<dbReference type="InterPro" id="IPR020798">
    <property type="entry name" value="Ribosomal_uL16_CS"/>
</dbReference>
<dbReference type="InterPro" id="IPR000114">
    <property type="entry name" value="Ribosomal_uL16_bact-type"/>
</dbReference>
<dbReference type="PANTHER" id="PTHR12220:SF13">
    <property type="entry name" value="LARGE RIBOSOMAL SUBUNIT PROTEIN UL16M"/>
    <property type="match status" value="1"/>
</dbReference>
<proteinExistence type="inferred from homology"/>
<gene>
    <name evidence="5" type="primary">rpl16</name>
    <name evidence="5" type="ORF">TampMt_p023</name>
</gene>
<evidence type="ECO:0000256" key="4">
    <source>
        <dbReference type="RuleBase" id="RU004413"/>
    </source>
</evidence>
<dbReference type="GeneID" id="36496146"/>
<dbReference type="InterPro" id="IPR016180">
    <property type="entry name" value="Ribosomal_uL16_dom"/>
</dbReference>
<dbReference type="GO" id="GO:0003735">
    <property type="term" value="F:structural constituent of ribosome"/>
    <property type="evidence" value="ECO:0007669"/>
    <property type="project" value="InterPro"/>
</dbReference>
<comment type="similarity">
    <text evidence="1 4">Belongs to the universal ribosomal protein uL16 family.</text>
</comment>
<evidence type="ECO:0000256" key="2">
    <source>
        <dbReference type="ARBA" id="ARBA00022980"/>
    </source>
</evidence>
<dbReference type="NCBIfam" id="TIGR01164">
    <property type="entry name" value="rplP_bact"/>
    <property type="match status" value="1"/>
</dbReference>
<dbReference type="CDD" id="cd01433">
    <property type="entry name" value="Ribosomal_L16_L10e"/>
    <property type="match status" value="1"/>
</dbReference>
<keyword evidence="2 4" id="KW-0689">Ribosomal protein</keyword>
<dbReference type="GO" id="GO:0005840">
    <property type="term" value="C:ribosome"/>
    <property type="evidence" value="ECO:0007669"/>
    <property type="project" value="UniProtKB-KW"/>
</dbReference>
<evidence type="ECO:0000256" key="3">
    <source>
        <dbReference type="ARBA" id="ARBA00023274"/>
    </source>
</evidence>
<dbReference type="PROSITE" id="PS00701">
    <property type="entry name" value="RIBOSOMAL_L16_2"/>
    <property type="match status" value="1"/>
</dbReference>
<accession>A0A2P1E6M0</accession>
<reference evidence="5" key="1">
    <citation type="journal article" date="2018" name="BMC Genomics">
        <title>Comparative mitochondrial genomics of cryptophyte algae: gene shuffling and dynamic mobile genetic elements.</title>
        <authorList>
            <person name="Kim J.I."/>
            <person name="Yoon H.S."/>
            <person name="Yi G."/>
            <person name="Shin W."/>
            <person name="Archibald J.M."/>
        </authorList>
    </citation>
    <scope>NUCLEOTIDE SEQUENCE</scope>
    <source>
        <strain evidence="5">HACCP-CR01</strain>
    </source>
</reference>
<geneLocation type="mitochondrion" evidence="5"/>
<dbReference type="GO" id="GO:0019843">
    <property type="term" value="F:rRNA binding"/>
    <property type="evidence" value="ECO:0007669"/>
    <property type="project" value="InterPro"/>
</dbReference>
<dbReference type="GO" id="GO:1990904">
    <property type="term" value="C:ribonucleoprotein complex"/>
    <property type="evidence" value="ECO:0007669"/>
    <property type="project" value="UniProtKB-KW"/>
</dbReference>
<dbReference type="EMBL" id="MG680944">
    <property type="protein sequence ID" value="AVK94038.1"/>
    <property type="molecule type" value="Genomic_DNA"/>
</dbReference>
<evidence type="ECO:0000313" key="5">
    <source>
        <dbReference type="EMBL" id="AVK94038.1"/>
    </source>
</evidence>
<dbReference type="RefSeq" id="YP_009475776.1">
    <property type="nucleotide sequence ID" value="NC_037436.1"/>
</dbReference>
<name>A0A2P1E6M0_9CRYP</name>
<sequence>MLFPKRTKYRKMHRRDSYKKEYRVNRLVRGDFGIKSLRSCRLTAKQLEAARKTMVKKMRRMGRILLRVFPDVAITSKPAEVRMGKGKGSLDYWCSNVNSGRILFEFQGVSKPIAYEAAKLGVRKLPMQTKFVSLEKK</sequence>
<dbReference type="Pfam" id="PF00252">
    <property type="entry name" value="Ribosomal_L16"/>
    <property type="match status" value="1"/>
</dbReference>
<evidence type="ECO:0000256" key="1">
    <source>
        <dbReference type="ARBA" id="ARBA00008931"/>
    </source>
</evidence>
<dbReference type="SUPFAM" id="SSF54686">
    <property type="entry name" value="Ribosomal protein L16p/L10e"/>
    <property type="match status" value="1"/>
</dbReference>
<dbReference type="PRINTS" id="PR00060">
    <property type="entry name" value="RIBOSOMALL16"/>
</dbReference>
<keyword evidence="5" id="KW-0496">Mitochondrion</keyword>
<keyword evidence="3 4" id="KW-0687">Ribonucleoprotein</keyword>
<dbReference type="AlphaFoldDB" id="A0A2P1E6M0"/>